<feature type="domain" description="CWH43-like N-terminal" evidence="3">
    <location>
        <begin position="61"/>
        <end position="225"/>
    </location>
</feature>
<keyword evidence="2" id="KW-0472">Membrane</keyword>
<proteinExistence type="predicted"/>
<gene>
    <name evidence="4" type="ORF">THAOC_05557</name>
</gene>
<feature type="transmembrane region" description="Helical" evidence="2">
    <location>
        <begin position="140"/>
        <end position="162"/>
    </location>
</feature>
<name>K0TGT3_THAOC</name>
<evidence type="ECO:0000256" key="2">
    <source>
        <dbReference type="SAM" id="Phobius"/>
    </source>
</evidence>
<sequence>MGFFGRSNKGAAGRKESLLPHSQPARTERQRSLRVSQLEQHRQNEAPKRRCLPCLCRSITLMFPLNGCLFIMLALYVLAQGVSISELTVSDRMADYGDQRKLLTIMFIGASCIFVTGAMRKIQFRVYQQRIGDDSKLWHALNVIAAASLILAYVGFCVLAIFDVNENLQVHLIGAFAYFIMSNLFGLLHMAMLWRQKQYPLYLKIVFSLIPIAATASSIVYMLSLNELGVIPGPLYTLEWLAIALHALLVGCTVLLFLHDPVDDELRDFFCCRRGRGGSGEQSSGIQMKRRQREKEGTYTSWDDM</sequence>
<dbReference type="AlphaFoldDB" id="K0TGT3"/>
<feature type="transmembrane region" description="Helical" evidence="2">
    <location>
        <begin position="102"/>
        <end position="119"/>
    </location>
</feature>
<feature type="transmembrane region" description="Helical" evidence="2">
    <location>
        <begin position="235"/>
        <end position="258"/>
    </location>
</feature>
<keyword evidence="2" id="KW-0812">Transmembrane</keyword>
<dbReference type="EMBL" id="AGNL01005185">
    <property type="protein sequence ID" value="EJK72871.1"/>
    <property type="molecule type" value="Genomic_DNA"/>
</dbReference>
<keyword evidence="5" id="KW-1185">Reference proteome</keyword>
<reference evidence="4 5" key="1">
    <citation type="journal article" date="2012" name="Genome Biol.">
        <title>Genome and low-iron response of an oceanic diatom adapted to chronic iron limitation.</title>
        <authorList>
            <person name="Lommer M."/>
            <person name="Specht M."/>
            <person name="Roy A.S."/>
            <person name="Kraemer L."/>
            <person name="Andreson R."/>
            <person name="Gutowska M.A."/>
            <person name="Wolf J."/>
            <person name="Bergner S.V."/>
            <person name="Schilhabel M.B."/>
            <person name="Klostermeier U.C."/>
            <person name="Beiko R.G."/>
            <person name="Rosenstiel P."/>
            <person name="Hippler M."/>
            <person name="Laroche J."/>
        </authorList>
    </citation>
    <scope>NUCLEOTIDE SEQUENCE [LARGE SCALE GENOMIC DNA]</scope>
    <source>
        <strain evidence="4 5">CCMP1005</strain>
    </source>
</reference>
<comment type="caution">
    <text evidence="4">The sequence shown here is derived from an EMBL/GenBank/DDBJ whole genome shotgun (WGS) entry which is preliminary data.</text>
</comment>
<feature type="transmembrane region" description="Helical" evidence="2">
    <location>
        <begin position="201"/>
        <end position="223"/>
    </location>
</feature>
<evidence type="ECO:0000313" key="4">
    <source>
        <dbReference type="EMBL" id="EJK72871.1"/>
    </source>
</evidence>
<dbReference type="Pfam" id="PF10277">
    <property type="entry name" value="Frag1"/>
    <property type="match status" value="1"/>
</dbReference>
<feature type="transmembrane region" description="Helical" evidence="2">
    <location>
        <begin position="168"/>
        <end position="189"/>
    </location>
</feature>
<feature type="region of interest" description="Disordered" evidence="1">
    <location>
        <begin position="276"/>
        <end position="305"/>
    </location>
</feature>
<keyword evidence="2" id="KW-1133">Transmembrane helix</keyword>
<evidence type="ECO:0000259" key="3">
    <source>
        <dbReference type="Pfam" id="PF10277"/>
    </source>
</evidence>
<organism evidence="4 5">
    <name type="scientific">Thalassiosira oceanica</name>
    <name type="common">Marine diatom</name>
    <dbReference type="NCBI Taxonomy" id="159749"/>
    <lineage>
        <taxon>Eukaryota</taxon>
        <taxon>Sar</taxon>
        <taxon>Stramenopiles</taxon>
        <taxon>Ochrophyta</taxon>
        <taxon>Bacillariophyta</taxon>
        <taxon>Coscinodiscophyceae</taxon>
        <taxon>Thalassiosirophycidae</taxon>
        <taxon>Thalassiosirales</taxon>
        <taxon>Thalassiosiraceae</taxon>
        <taxon>Thalassiosira</taxon>
    </lineage>
</organism>
<dbReference type="InterPro" id="IPR019402">
    <property type="entry name" value="CWH43_N"/>
</dbReference>
<feature type="transmembrane region" description="Helical" evidence="2">
    <location>
        <begin position="59"/>
        <end position="82"/>
    </location>
</feature>
<evidence type="ECO:0000256" key="1">
    <source>
        <dbReference type="SAM" id="MobiDB-lite"/>
    </source>
</evidence>
<dbReference type="OrthoDB" id="191706at2759"/>
<dbReference type="Proteomes" id="UP000266841">
    <property type="component" value="Unassembled WGS sequence"/>
</dbReference>
<protein>
    <recommendedName>
        <fullName evidence="3">CWH43-like N-terminal domain-containing protein</fullName>
    </recommendedName>
</protein>
<evidence type="ECO:0000313" key="5">
    <source>
        <dbReference type="Proteomes" id="UP000266841"/>
    </source>
</evidence>
<accession>K0TGT3</accession>
<feature type="region of interest" description="Disordered" evidence="1">
    <location>
        <begin position="1"/>
        <end position="31"/>
    </location>
</feature>